<feature type="transmembrane region" description="Helical" evidence="24">
    <location>
        <begin position="12"/>
        <end position="28"/>
    </location>
</feature>
<evidence type="ECO:0000256" key="15">
    <source>
        <dbReference type="ARBA" id="ARBA00023136"/>
    </source>
</evidence>
<dbReference type="GO" id="GO:0005886">
    <property type="term" value="C:plasma membrane"/>
    <property type="evidence" value="ECO:0007669"/>
    <property type="project" value="UniProtKB-SubCell"/>
</dbReference>
<keyword evidence="10 25" id="KW-0808">Transferase</keyword>
<keyword evidence="17" id="KW-1208">Phospholipid metabolism</keyword>
<dbReference type="AlphaFoldDB" id="A0A1N7M4C4"/>
<protein>
    <recommendedName>
        <fullName evidence="7">Phosphatidate cytidylyltransferase</fullName>
        <ecNumber evidence="6">2.7.7.41</ecNumber>
    </recommendedName>
    <alternativeName>
        <fullName evidence="20">CDP-DAG synthase</fullName>
    </alternativeName>
    <alternativeName>
        <fullName evidence="22">CDP-DG synthase</fullName>
    </alternativeName>
    <alternativeName>
        <fullName evidence="18">CDP-diacylglycerol synthase</fullName>
    </alternativeName>
    <alternativeName>
        <fullName evidence="21">CDP-diglyceride pyrophosphorylase</fullName>
    </alternativeName>
    <alternativeName>
        <fullName evidence="23">CDP-diglyceride synthase</fullName>
    </alternativeName>
    <alternativeName>
        <fullName evidence="19">CTP:phosphatidate cytidylyltransferase</fullName>
    </alternativeName>
</protein>
<proteinExistence type="inferred from homology"/>
<evidence type="ECO:0000256" key="3">
    <source>
        <dbReference type="ARBA" id="ARBA00005119"/>
    </source>
</evidence>
<keyword evidence="13 24" id="KW-1133">Transmembrane helix</keyword>
<keyword evidence="26" id="KW-1185">Reference proteome</keyword>
<evidence type="ECO:0000256" key="21">
    <source>
        <dbReference type="ARBA" id="ARBA00032396"/>
    </source>
</evidence>
<dbReference type="Pfam" id="PF01148">
    <property type="entry name" value="CTP_transf_1"/>
    <property type="match status" value="1"/>
</dbReference>
<dbReference type="GO" id="GO:0004605">
    <property type="term" value="F:phosphatidate cytidylyltransferase activity"/>
    <property type="evidence" value="ECO:0007669"/>
    <property type="project" value="UniProtKB-EC"/>
</dbReference>
<evidence type="ECO:0000256" key="22">
    <source>
        <dbReference type="ARBA" id="ARBA00032743"/>
    </source>
</evidence>
<dbReference type="PANTHER" id="PTHR46382:SF1">
    <property type="entry name" value="PHOSPHATIDATE CYTIDYLYLTRANSFERASE"/>
    <property type="match status" value="1"/>
</dbReference>
<evidence type="ECO:0000256" key="24">
    <source>
        <dbReference type="SAM" id="Phobius"/>
    </source>
</evidence>
<keyword evidence="9" id="KW-0444">Lipid biosynthesis</keyword>
<sequence length="292" mass="32179">MAFNVQTFKTRALTAVVFAVVMLAGLFLNQWSFFILFSIIHVGCWLEYQKLLGLIDADYQQINPFHKYGVILLGWGFMLWMASAQWQIGSITLHEGGWWLLLIMAIVLPITEVLFSKQFQLKNIGYSLLGLAYVSLSWGFMIDLYSMGASYAGVLSGANIGWLFPVILIASIWINDTMAYIVGSFIGKTPFSSISPKKTWEGTIGGAILAVATVTLVGYFVANLRDVQSLLVISGIAAVIGTAGDLLESKLKRMAGVKDSGSFMPGHGGFLDRFDSLLLATPFVWLYLKLFL</sequence>
<evidence type="ECO:0000256" key="4">
    <source>
        <dbReference type="ARBA" id="ARBA00005189"/>
    </source>
</evidence>
<dbReference type="EMBL" id="FTOR01000001">
    <property type="protein sequence ID" value="SIS80892.1"/>
    <property type="molecule type" value="Genomic_DNA"/>
</dbReference>
<keyword evidence="12 25" id="KW-0548">Nucleotidyltransferase</keyword>
<dbReference type="Proteomes" id="UP000186917">
    <property type="component" value="Unassembled WGS sequence"/>
</dbReference>
<dbReference type="EC" id="2.7.7.41" evidence="6"/>
<feature type="transmembrane region" description="Helical" evidence="24">
    <location>
        <begin position="34"/>
        <end position="53"/>
    </location>
</feature>
<name>A0A1N7M4C4_9BACT</name>
<organism evidence="25 26">
    <name type="scientific">Filimonas lacunae</name>
    <dbReference type="NCBI Taxonomy" id="477680"/>
    <lineage>
        <taxon>Bacteria</taxon>
        <taxon>Pseudomonadati</taxon>
        <taxon>Bacteroidota</taxon>
        <taxon>Chitinophagia</taxon>
        <taxon>Chitinophagales</taxon>
        <taxon>Chitinophagaceae</taxon>
        <taxon>Filimonas</taxon>
    </lineage>
</organism>
<evidence type="ECO:0000256" key="1">
    <source>
        <dbReference type="ARBA" id="ARBA00001698"/>
    </source>
</evidence>
<feature type="transmembrane region" description="Helical" evidence="24">
    <location>
        <begin position="199"/>
        <end position="221"/>
    </location>
</feature>
<comment type="pathway">
    <text evidence="4">Lipid metabolism.</text>
</comment>
<gene>
    <name evidence="25" type="ORF">SAMN05421788_1011343</name>
</gene>
<feature type="transmembrane region" description="Helical" evidence="24">
    <location>
        <begin position="65"/>
        <end position="84"/>
    </location>
</feature>
<comment type="subcellular location">
    <subcellularLocation>
        <location evidence="2">Cell membrane</location>
        <topology evidence="2">Multi-pass membrane protein</topology>
    </subcellularLocation>
</comment>
<dbReference type="PANTHER" id="PTHR46382">
    <property type="entry name" value="PHOSPHATIDATE CYTIDYLYLTRANSFERASE"/>
    <property type="match status" value="1"/>
</dbReference>
<feature type="transmembrane region" description="Helical" evidence="24">
    <location>
        <begin position="162"/>
        <end position="187"/>
    </location>
</feature>
<evidence type="ECO:0000313" key="25">
    <source>
        <dbReference type="EMBL" id="SIS80892.1"/>
    </source>
</evidence>
<evidence type="ECO:0000256" key="23">
    <source>
        <dbReference type="ARBA" id="ARBA00033406"/>
    </source>
</evidence>
<dbReference type="RefSeq" id="WP_076376850.1">
    <property type="nucleotide sequence ID" value="NZ_AP017422.1"/>
</dbReference>
<keyword evidence="14" id="KW-0443">Lipid metabolism</keyword>
<evidence type="ECO:0000256" key="20">
    <source>
        <dbReference type="ARBA" id="ARBA00032253"/>
    </source>
</evidence>
<evidence type="ECO:0000256" key="5">
    <source>
        <dbReference type="ARBA" id="ARBA00010185"/>
    </source>
</evidence>
<evidence type="ECO:0000256" key="9">
    <source>
        <dbReference type="ARBA" id="ARBA00022516"/>
    </source>
</evidence>
<evidence type="ECO:0000256" key="16">
    <source>
        <dbReference type="ARBA" id="ARBA00023209"/>
    </source>
</evidence>
<evidence type="ECO:0000256" key="8">
    <source>
        <dbReference type="ARBA" id="ARBA00022475"/>
    </source>
</evidence>
<feature type="transmembrane region" description="Helical" evidence="24">
    <location>
        <begin position="96"/>
        <end position="115"/>
    </location>
</feature>
<keyword evidence="8" id="KW-1003">Cell membrane</keyword>
<feature type="transmembrane region" description="Helical" evidence="24">
    <location>
        <begin position="227"/>
        <end position="247"/>
    </location>
</feature>
<comment type="catalytic activity">
    <reaction evidence="1">
        <text>a 1,2-diacyl-sn-glycero-3-phosphate + CTP + H(+) = a CDP-1,2-diacyl-sn-glycerol + diphosphate</text>
        <dbReference type="Rhea" id="RHEA:16229"/>
        <dbReference type="ChEBI" id="CHEBI:15378"/>
        <dbReference type="ChEBI" id="CHEBI:33019"/>
        <dbReference type="ChEBI" id="CHEBI:37563"/>
        <dbReference type="ChEBI" id="CHEBI:58332"/>
        <dbReference type="ChEBI" id="CHEBI:58608"/>
        <dbReference type="EC" id="2.7.7.41"/>
    </reaction>
</comment>
<evidence type="ECO:0000256" key="6">
    <source>
        <dbReference type="ARBA" id="ARBA00012487"/>
    </source>
</evidence>
<evidence type="ECO:0000256" key="12">
    <source>
        <dbReference type="ARBA" id="ARBA00022695"/>
    </source>
</evidence>
<evidence type="ECO:0000256" key="19">
    <source>
        <dbReference type="ARBA" id="ARBA00031825"/>
    </source>
</evidence>
<evidence type="ECO:0000256" key="10">
    <source>
        <dbReference type="ARBA" id="ARBA00022679"/>
    </source>
</evidence>
<comment type="similarity">
    <text evidence="5">Belongs to the CDS family.</text>
</comment>
<evidence type="ECO:0000256" key="18">
    <source>
        <dbReference type="ARBA" id="ARBA00029893"/>
    </source>
</evidence>
<evidence type="ECO:0000256" key="14">
    <source>
        <dbReference type="ARBA" id="ARBA00023098"/>
    </source>
</evidence>
<evidence type="ECO:0000256" key="7">
    <source>
        <dbReference type="ARBA" id="ARBA00019373"/>
    </source>
</evidence>
<evidence type="ECO:0000256" key="2">
    <source>
        <dbReference type="ARBA" id="ARBA00004651"/>
    </source>
</evidence>
<feature type="transmembrane region" description="Helical" evidence="24">
    <location>
        <begin position="124"/>
        <end position="142"/>
    </location>
</feature>
<evidence type="ECO:0000313" key="26">
    <source>
        <dbReference type="Proteomes" id="UP000186917"/>
    </source>
</evidence>
<keyword evidence="16" id="KW-0594">Phospholipid biosynthesis</keyword>
<evidence type="ECO:0000256" key="11">
    <source>
        <dbReference type="ARBA" id="ARBA00022692"/>
    </source>
</evidence>
<dbReference type="GO" id="GO:0016024">
    <property type="term" value="P:CDP-diacylglycerol biosynthetic process"/>
    <property type="evidence" value="ECO:0007669"/>
    <property type="project" value="TreeGrafter"/>
</dbReference>
<evidence type="ECO:0000256" key="13">
    <source>
        <dbReference type="ARBA" id="ARBA00022989"/>
    </source>
</evidence>
<reference evidence="26" key="1">
    <citation type="submission" date="2017-01" db="EMBL/GenBank/DDBJ databases">
        <authorList>
            <person name="Varghese N."/>
            <person name="Submissions S."/>
        </authorList>
    </citation>
    <scope>NUCLEOTIDE SEQUENCE [LARGE SCALE GENOMIC DNA]</scope>
    <source>
        <strain evidence="26">DSM 21054</strain>
    </source>
</reference>
<comment type="pathway">
    <text evidence="3">Phospholipid metabolism; CDP-diacylglycerol biosynthesis; CDP-diacylglycerol from sn-glycerol 3-phosphate: step 3/3.</text>
</comment>
<keyword evidence="11 24" id="KW-0812">Transmembrane</keyword>
<dbReference type="STRING" id="477680.SAMN05421788_1011343"/>
<keyword evidence="15 24" id="KW-0472">Membrane</keyword>
<accession>A0A1N7M4C4</accession>
<dbReference type="OrthoDB" id="9799199at2"/>
<evidence type="ECO:0000256" key="17">
    <source>
        <dbReference type="ARBA" id="ARBA00023264"/>
    </source>
</evidence>